<protein>
    <submittedName>
        <fullName evidence="1">Uncharacterized protein</fullName>
    </submittedName>
</protein>
<sequence>MDVATSLPPELWHIILSFLFSKDIQQLTLAHSALYACSRPFLWQAVNLCSMRKSDRVKARAILRTPALGMFVRHLRLKPANFEQPERFSPRLGWYTKNPTNVWVCDASIKTWYDVAKRIDWEQPTRPFWDFKVSRKTAEMAVKLAPFLTNVRKITFQPRFYEEIHPDPCLYCQILRNICPNQVRCLNLNFCSGSALQLFAKIIRELQITFQLLDSLALYITVYSDVSLPWDFKSDIKAVADVGRASLQSLDVSWSVNPTFPSMEHLLDGLGLFPNLSRFNLISYTRKDFGLVTGFLIKHHVTLSHIELGNNLNDLVTLLSGNSYKLLRLSSIKFINQNMRWPYILAVQPSLSFYANTLTTLVIQNTMGLYLGLTYEHLSELISSLNIPGHGSCLRRLRIPIAHLSPEVFDIMSNHLQGLQILDLAYRHLVGDKSGSRMHQPDYFISRHCSGAT</sequence>
<dbReference type="EMBL" id="ML208289">
    <property type="protein sequence ID" value="TFK72076.1"/>
    <property type="molecule type" value="Genomic_DNA"/>
</dbReference>
<proteinExistence type="predicted"/>
<gene>
    <name evidence="1" type="ORF">BDN72DRAFT_378308</name>
</gene>
<organism evidence="1 2">
    <name type="scientific">Pluteus cervinus</name>
    <dbReference type="NCBI Taxonomy" id="181527"/>
    <lineage>
        <taxon>Eukaryota</taxon>
        <taxon>Fungi</taxon>
        <taxon>Dikarya</taxon>
        <taxon>Basidiomycota</taxon>
        <taxon>Agaricomycotina</taxon>
        <taxon>Agaricomycetes</taxon>
        <taxon>Agaricomycetidae</taxon>
        <taxon>Agaricales</taxon>
        <taxon>Pluteineae</taxon>
        <taxon>Pluteaceae</taxon>
        <taxon>Pluteus</taxon>
    </lineage>
</organism>
<evidence type="ECO:0000313" key="2">
    <source>
        <dbReference type="Proteomes" id="UP000308600"/>
    </source>
</evidence>
<dbReference type="Proteomes" id="UP000308600">
    <property type="component" value="Unassembled WGS sequence"/>
</dbReference>
<keyword evidence="2" id="KW-1185">Reference proteome</keyword>
<reference evidence="1 2" key="1">
    <citation type="journal article" date="2019" name="Nat. Ecol. Evol.">
        <title>Megaphylogeny resolves global patterns of mushroom evolution.</title>
        <authorList>
            <person name="Varga T."/>
            <person name="Krizsan K."/>
            <person name="Foldi C."/>
            <person name="Dima B."/>
            <person name="Sanchez-Garcia M."/>
            <person name="Sanchez-Ramirez S."/>
            <person name="Szollosi G.J."/>
            <person name="Szarkandi J.G."/>
            <person name="Papp V."/>
            <person name="Albert L."/>
            <person name="Andreopoulos W."/>
            <person name="Angelini C."/>
            <person name="Antonin V."/>
            <person name="Barry K.W."/>
            <person name="Bougher N.L."/>
            <person name="Buchanan P."/>
            <person name="Buyck B."/>
            <person name="Bense V."/>
            <person name="Catcheside P."/>
            <person name="Chovatia M."/>
            <person name="Cooper J."/>
            <person name="Damon W."/>
            <person name="Desjardin D."/>
            <person name="Finy P."/>
            <person name="Geml J."/>
            <person name="Haridas S."/>
            <person name="Hughes K."/>
            <person name="Justo A."/>
            <person name="Karasinski D."/>
            <person name="Kautmanova I."/>
            <person name="Kiss B."/>
            <person name="Kocsube S."/>
            <person name="Kotiranta H."/>
            <person name="LaButti K.M."/>
            <person name="Lechner B.E."/>
            <person name="Liimatainen K."/>
            <person name="Lipzen A."/>
            <person name="Lukacs Z."/>
            <person name="Mihaltcheva S."/>
            <person name="Morgado L.N."/>
            <person name="Niskanen T."/>
            <person name="Noordeloos M.E."/>
            <person name="Ohm R.A."/>
            <person name="Ortiz-Santana B."/>
            <person name="Ovrebo C."/>
            <person name="Racz N."/>
            <person name="Riley R."/>
            <person name="Savchenko A."/>
            <person name="Shiryaev A."/>
            <person name="Soop K."/>
            <person name="Spirin V."/>
            <person name="Szebenyi C."/>
            <person name="Tomsovsky M."/>
            <person name="Tulloss R.E."/>
            <person name="Uehling J."/>
            <person name="Grigoriev I.V."/>
            <person name="Vagvolgyi C."/>
            <person name="Papp T."/>
            <person name="Martin F.M."/>
            <person name="Miettinen O."/>
            <person name="Hibbett D.S."/>
            <person name="Nagy L.G."/>
        </authorList>
    </citation>
    <scope>NUCLEOTIDE SEQUENCE [LARGE SCALE GENOMIC DNA]</scope>
    <source>
        <strain evidence="1 2">NL-1719</strain>
    </source>
</reference>
<accession>A0ACD3B395</accession>
<evidence type="ECO:0000313" key="1">
    <source>
        <dbReference type="EMBL" id="TFK72076.1"/>
    </source>
</evidence>
<name>A0ACD3B395_9AGAR</name>